<evidence type="ECO:0000313" key="4">
    <source>
        <dbReference type="EMBL" id="JAC83717.1"/>
    </source>
</evidence>
<protein>
    <submittedName>
        <fullName evidence="4">Dnaj heat shock n-terminal domain-containing</fullName>
    </submittedName>
</protein>
<evidence type="ECO:0000256" key="1">
    <source>
        <dbReference type="SAM" id="MobiDB-lite"/>
    </source>
</evidence>
<evidence type="ECO:0000259" key="2">
    <source>
        <dbReference type="PROSITE" id="PS50076"/>
    </source>
</evidence>
<feature type="compositionally biased region" description="Gly residues" evidence="1">
    <location>
        <begin position="364"/>
        <end position="374"/>
    </location>
</feature>
<dbReference type="SUPFAM" id="SSF54862">
    <property type="entry name" value="4Fe-4S ferredoxins"/>
    <property type="match status" value="1"/>
</dbReference>
<dbReference type="EMBL" id="GBEZ01001242">
    <property type="protein sequence ID" value="JAC83717.1"/>
    <property type="molecule type" value="Transcribed_RNA"/>
</dbReference>
<keyword evidence="4" id="KW-0346">Stress response</keyword>
<dbReference type="PANTHER" id="PTHR45295:SF1">
    <property type="entry name" value="CHAPERONE PROTEIN DNAJ C76, CHLOROPLASTIC"/>
    <property type="match status" value="1"/>
</dbReference>
<feature type="compositionally biased region" description="Polar residues" evidence="1">
    <location>
        <begin position="388"/>
        <end position="397"/>
    </location>
</feature>
<dbReference type="InterPro" id="IPR001623">
    <property type="entry name" value="DnaJ_domain"/>
</dbReference>
<dbReference type="CDD" id="cd06257">
    <property type="entry name" value="DnaJ"/>
    <property type="match status" value="1"/>
</dbReference>
<dbReference type="InterPro" id="IPR036869">
    <property type="entry name" value="J_dom_sf"/>
</dbReference>
<dbReference type="Gene3D" id="1.10.287.110">
    <property type="entry name" value="DnaJ domain"/>
    <property type="match status" value="1"/>
</dbReference>
<sequence length="460" mass="50722">MLFRSSARSSSGLKFTCASPRKLPAAHFSVRRRCVLVRAQTSVRSSSSIPFIDYYRLLNVESHSSLEEIKTAYRFLQKRCHPDISGNELGHAMGILLNEAYSNLKDPQRRASHDAARRDWLEEEGFTGSPYSEWAGDAEQQEALFVDEGACIGCLKCALRASNTFAIEMRHGKARVLRQWGDPGECVEAAIEECPVSCIHRVDRAQLPALEHVMRREVARTHGRPRGDPFAAAARFMRRREESRRETPQQGRANGTGGWVSREAAASSIATRAAGGSASWWHAVRGGSRSGSCAIVRSEASAGDAWSPRAPDAVDLMALEYLLEAARARAQRRIAEAYSLGFDGSYRLPEDVEYWQRPEPVSHGGSGQTPGGRGAQRVRGSFVEDHSWMSSSSYRSQADQDRGARSTPRQMAVMALMACIVAWSLNFFQPGNTAPSGFAQPISAAECYRRGGGICRLFMQ</sequence>
<organism evidence="4">
    <name type="scientific">Tetraselmis sp. GSL018</name>
    <dbReference type="NCBI Taxonomy" id="582737"/>
    <lineage>
        <taxon>Eukaryota</taxon>
        <taxon>Viridiplantae</taxon>
        <taxon>Chlorophyta</taxon>
        <taxon>core chlorophytes</taxon>
        <taxon>Chlorodendrophyceae</taxon>
        <taxon>Chlorodendrales</taxon>
        <taxon>Chlorodendraceae</taxon>
        <taxon>Tetraselmis</taxon>
    </lineage>
</organism>
<dbReference type="PROSITE" id="PS50076">
    <property type="entry name" value="DNAJ_2"/>
    <property type="match status" value="1"/>
</dbReference>
<name>A0A061SEZ7_9CHLO</name>
<dbReference type="SUPFAM" id="SSF46565">
    <property type="entry name" value="Chaperone J-domain"/>
    <property type="match status" value="1"/>
</dbReference>
<feature type="domain" description="J" evidence="2">
    <location>
        <begin position="53"/>
        <end position="117"/>
    </location>
</feature>
<reference evidence="4" key="1">
    <citation type="submission" date="2014-05" db="EMBL/GenBank/DDBJ databases">
        <title>The transcriptome of the halophilic microalga Tetraselmis sp. GSL018 isolated from the Great Salt Lake, Utah.</title>
        <authorList>
            <person name="Jinkerson R.E."/>
            <person name="D'Adamo S."/>
            <person name="Posewitz M.C."/>
        </authorList>
    </citation>
    <scope>NUCLEOTIDE SEQUENCE</scope>
    <source>
        <strain evidence="4">GSL018</strain>
    </source>
</reference>
<gene>
    <name evidence="4" type="ORF">TSPGSL018_2696</name>
</gene>
<feature type="region of interest" description="Disordered" evidence="1">
    <location>
        <begin position="238"/>
        <end position="260"/>
    </location>
</feature>
<accession>A0A061SEZ7</accession>
<dbReference type="Gene3D" id="3.30.70.20">
    <property type="match status" value="1"/>
</dbReference>
<dbReference type="SMART" id="SM00271">
    <property type="entry name" value="DnaJ"/>
    <property type="match status" value="1"/>
</dbReference>
<dbReference type="AlphaFoldDB" id="A0A061SEZ7"/>
<dbReference type="Pfam" id="PF13370">
    <property type="entry name" value="Fer4_13"/>
    <property type="match status" value="1"/>
</dbReference>
<evidence type="ECO:0000259" key="3">
    <source>
        <dbReference type="PROSITE" id="PS51379"/>
    </source>
</evidence>
<feature type="domain" description="4Fe-4S ferredoxin-type" evidence="3">
    <location>
        <begin position="142"/>
        <end position="172"/>
    </location>
</feature>
<dbReference type="InterPro" id="IPR017896">
    <property type="entry name" value="4Fe4S_Fe-S-bd"/>
</dbReference>
<feature type="region of interest" description="Disordered" evidence="1">
    <location>
        <begin position="357"/>
        <end position="406"/>
    </location>
</feature>
<proteinExistence type="predicted"/>
<dbReference type="Pfam" id="PF00226">
    <property type="entry name" value="DnaJ"/>
    <property type="match status" value="1"/>
</dbReference>
<dbReference type="PROSITE" id="PS51379">
    <property type="entry name" value="4FE4S_FER_2"/>
    <property type="match status" value="1"/>
</dbReference>
<dbReference type="PRINTS" id="PR00625">
    <property type="entry name" value="JDOMAIN"/>
</dbReference>
<dbReference type="PANTHER" id="PTHR45295">
    <property type="entry name" value="CHAPERONE PROTEIN DNAJ C76, CHLOROPLASTIC"/>
    <property type="match status" value="1"/>
</dbReference>